<dbReference type="InterPro" id="IPR003115">
    <property type="entry name" value="ParB_N"/>
</dbReference>
<dbReference type="AlphaFoldDB" id="B1VT26"/>
<dbReference type="eggNOG" id="COG1475">
    <property type="taxonomic scope" value="Bacteria"/>
</dbReference>
<dbReference type="KEGG" id="sgr:SGR_901"/>
<evidence type="ECO:0000256" key="1">
    <source>
        <dbReference type="SAM" id="MobiDB-lite"/>
    </source>
</evidence>
<dbReference type="InterPro" id="IPR036086">
    <property type="entry name" value="ParB/Sulfiredoxin_sf"/>
</dbReference>
<protein>
    <submittedName>
        <fullName evidence="3">StrR-family transcriptional regulator</fullName>
    </submittedName>
</protein>
<feature type="compositionally biased region" description="Basic and acidic residues" evidence="1">
    <location>
        <begin position="206"/>
        <end position="217"/>
    </location>
</feature>
<name>B1VT26_STRGG</name>
<evidence type="ECO:0000313" key="3">
    <source>
        <dbReference type="EMBL" id="BAG17730.1"/>
    </source>
</evidence>
<evidence type="ECO:0000259" key="2">
    <source>
        <dbReference type="SMART" id="SM00470"/>
    </source>
</evidence>
<dbReference type="Proteomes" id="UP000001685">
    <property type="component" value="Chromosome"/>
</dbReference>
<dbReference type="HOGENOM" id="CLU_053341_0_0_11"/>
<reference evidence="4" key="1">
    <citation type="journal article" date="2008" name="J. Bacteriol.">
        <title>Genome sequence of the streptomycin-producing microorganism Streptomyces griseus IFO 13350.</title>
        <authorList>
            <person name="Ohnishi Y."/>
            <person name="Ishikawa J."/>
            <person name="Hara H."/>
            <person name="Suzuki H."/>
            <person name="Ikenoya M."/>
            <person name="Ikeda H."/>
            <person name="Yamashita A."/>
            <person name="Hattori M."/>
            <person name="Horinouchi S."/>
        </authorList>
    </citation>
    <scope>NUCLEOTIDE SEQUENCE [LARGE SCALE GENOMIC DNA]</scope>
    <source>
        <strain evidence="4">JCM 4626 / NBRC 13350</strain>
    </source>
</reference>
<gene>
    <name evidence="3" type="ordered locus">SGR_901</name>
</gene>
<dbReference type="EMBL" id="AP009493">
    <property type="protein sequence ID" value="BAG17730.1"/>
    <property type="molecule type" value="Genomic_DNA"/>
</dbReference>
<dbReference type="SMART" id="SM00470">
    <property type="entry name" value="ParB"/>
    <property type="match status" value="1"/>
</dbReference>
<feature type="compositionally biased region" description="Basic and acidic residues" evidence="1">
    <location>
        <begin position="229"/>
        <end position="238"/>
    </location>
</feature>
<evidence type="ECO:0000313" key="4">
    <source>
        <dbReference type="Proteomes" id="UP000001685"/>
    </source>
</evidence>
<dbReference type="RefSeq" id="WP_012378159.1">
    <property type="nucleotide sequence ID" value="NC_010572.1"/>
</dbReference>
<proteinExistence type="predicted"/>
<feature type="region of interest" description="Disordered" evidence="1">
    <location>
        <begin position="206"/>
        <end position="258"/>
    </location>
</feature>
<accession>B1VT26</accession>
<feature type="domain" description="ParB-like N-terminal" evidence="2">
    <location>
        <begin position="16"/>
        <end position="100"/>
    </location>
</feature>
<sequence length="338" mass="36126">MSATSLGAPPSDTPPTFVPVDQVTETCLVRVAGSRPDHVSALAQCRDDLPPILVHRPTMQVIDGVHRLRAARLRGDATIGARFVDGSEEDAFVLAVRANATQGLPLTLADRTAAASRILASHPHLSDRLIASTAGLSTKTVSAIRQRTSGEMTQLHTRLGRDGKVRPLDASHGRMRASQAIAKDPGLSLRAIARIAGISVGTARDVRERMRRGEHPVPPRYRLPAGQHTESDAAEKKASGNNTGGRVSTGDGSAGTPRAERDRFLLALRTDPSLRFSGVGRALLRLLDANTLDAAQWERLAAAVPQRWSPVVADLAMDCAADWSALACRVREQLRVSA</sequence>
<organism evidence="3 4">
    <name type="scientific">Streptomyces griseus subsp. griseus (strain JCM 4626 / CBS 651.72 / NBRC 13350 / KCC S-0626 / ISP 5235)</name>
    <dbReference type="NCBI Taxonomy" id="455632"/>
    <lineage>
        <taxon>Bacteria</taxon>
        <taxon>Bacillati</taxon>
        <taxon>Actinomycetota</taxon>
        <taxon>Actinomycetes</taxon>
        <taxon>Kitasatosporales</taxon>
        <taxon>Streptomycetaceae</taxon>
        <taxon>Streptomyces</taxon>
    </lineage>
</organism>
<dbReference type="SUPFAM" id="SSF110849">
    <property type="entry name" value="ParB/Sulfiredoxin"/>
    <property type="match status" value="1"/>
</dbReference>